<evidence type="ECO:0000256" key="2">
    <source>
        <dbReference type="ARBA" id="ARBA00022737"/>
    </source>
</evidence>
<keyword evidence="3 5" id="KW-0863">Zinc-finger</keyword>
<dbReference type="Gene3D" id="3.30.160.60">
    <property type="entry name" value="Classic Zinc Finger"/>
    <property type="match status" value="2"/>
</dbReference>
<dbReference type="PANTHER" id="PTHR24408">
    <property type="entry name" value="ZINC FINGER PROTEIN"/>
    <property type="match status" value="1"/>
</dbReference>
<keyword evidence="2" id="KW-0677">Repeat</keyword>
<evidence type="ECO:0000256" key="3">
    <source>
        <dbReference type="ARBA" id="ARBA00022771"/>
    </source>
</evidence>
<dbReference type="InterPro" id="IPR013087">
    <property type="entry name" value="Znf_C2H2_type"/>
</dbReference>
<keyword evidence="4" id="KW-0862">Zinc</keyword>
<dbReference type="SUPFAM" id="SSF57667">
    <property type="entry name" value="beta-beta-alpha zinc fingers"/>
    <property type="match status" value="1"/>
</dbReference>
<proteinExistence type="predicted"/>
<evidence type="ECO:0000259" key="6">
    <source>
        <dbReference type="PROSITE" id="PS50157"/>
    </source>
</evidence>
<dbReference type="PROSITE" id="PS00028">
    <property type="entry name" value="ZINC_FINGER_C2H2_1"/>
    <property type="match status" value="1"/>
</dbReference>
<dbReference type="InterPro" id="IPR036236">
    <property type="entry name" value="Znf_C2H2_sf"/>
</dbReference>
<dbReference type="EMBL" id="JARBHB010000001">
    <property type="protein sequence ID" value="KAJ8894856.1"/>
    <property type="molecule type" value="Genomic_DNA"/>
</dbReference>
<evidence type="ECO:0000313" key="7">
    <source>
        <dbReference type="EMBL" id="KAJ8894856.1"/>
    </source>
</evidence>
<feature type="domain" description="C2H2-type" evidence="6">
    <location>
        <begin position="46"/>
        <end position="73"/>
    </location>
</feature>
<accession>A0ABQ9IE23</accession>
<dbReference type="PROSITE" id="PS50157">
    <property type="entry name" value="ZINC_FINGER_C2H2_2"/>
    <property type="match status" value="2"/>
</dbReference>
<feature type="domain" description="C2H2-type" evidence="6">
    <location>
        <begin position="75"/>
        <end position="98"/>
    </location>
</feature>
<comment type="caution">
    <text evidence="7">The sequence shown here is derived from an EMBL/GenBank/DDBJ whole genome shotgun (WGS) entry which is preliminary data.</text>
</comment>
<organism evidence="7 8">
    <name type="scientific">Dryococelus australis</name>
    <dbReference type="NCBI Taxonomy" id="614101"/>
    <lineage>
        <taxon>Eukaryota</taxon>
        <taxon>Metazoa</taxon>
        <taxon>Ecdysozoa</taxon>
        <taxon>Arthropoda</taxon>
        <taxon>Hexapoda</taxon>
        <taxon>Insecta</taxon>
        <taxon>Pterygota</taxon>
        <taxon>Neoptera</taxon>
        <taxon>Polyneoptera</taxon>
        <taxon>Phasmatodea</taxon>
        <taxon>Verophasmatodea</taxon>
        <taxon>Anareolatae</taxon>
        <taxon>Phasmatidae</taxon>
        <taxon>Eurycanthinae</taxon>
        <taxon>Dryococelus</taxon>
    </lineage>
</organism>
<keyword evidence="8" id="KW-1185">Reference proteome</keyword>
<evidence type="ECO:0000256" key="5">
    <source>
        <dbReference type="PROSITE-ProRule" id="PRU00042"/>
    </source>
</evidence>
<dbReference type="Pfam" id="PF00096">
    <property type="entry name" value="zf-C2H2"/>
    <property type="match status" value="2"/>
</dbReference>
<dbReference type="SMART" id="SM00355">
    <property type="entry name" value="ZnF_C2H2"/>
    <property type="match status" value="2"/>
</dbReference>
<dbReference type="PANTHER" id="PTHR24408:SF58">
    <property type="entry name" value="TRANSCRIPTION FACTOR (TFIIIA), PUTATIVE (AFU_ORTHOLOGUE AFUA_1G05150)-RELATED"/>
    <property type="match status" value="1"/>
</dbReference>
<evidence type="ECO:0000256" key="1">
    <source>
        <dbReference type="ARBA" id="ARBA00022723"/>
    </source>
</evidence>
<evidence type="ECO:0000313" key="8">
    <source>
        <dbReference type="Proteomes" id="UP001159363"/>
    </source>
</evidence>
<dbReference type="Proteomes" id="UP001159363">
    <property type="component" value="Chromosome 1"/>
</dbReference>
<keyword evidence="1" id="KW-0479">Metal-binding</keyword>
<evidence type="ECO:0000256" key="4">
    <source>
        <dbReference type="ARBA" id="ARBA00022833"/>
    </source>
</evidence>
<sequence>MDVCTNTGVLLADVWKEGSEQSRQQAWATGGPQCQTATSSFHPVGFTCTLCGKLYKWRTNLQRHMRLECGKAPQFQCPHCGKRFSRHDVLCAHIRSVHRHLFADDNKFMF</sequence>
<protein>
    <recommendedName>
        <fullName evidence="6">C2H2-type domain-containing protein</fullName>
    </recommendedName>
</protein>
<name>A0ABQ9IE23_9NEOP</name>
<gene>
    <name evidence="7" type="ORF">PR048_000163</name>
</gene>
<reference evidence="7 8" key="1">
    <citation type="submission" date="2023-02" db="EMBL/GenBank/DDBJ databases">
        <title>LHISI_Scaffold_Assembly.</title>
        <authorList>
            <person name="Stuart O.P."/>
            <person name="Cleave R."/>
            <person name="Magrath M.J.L."/>
            <person name="Mikheyev A.S."/>
        </authorList>
    </citation>
    <scope>NUCLEOTIDE SEQUENCE [LARGE SCALE GENOMIC DNA]</scope>
    <source>
        <strain evidence="7">Daus_M_001</strain>
        <tissue evidence="7">Leg muscle</tissue>
    </source>
</reference>